<gene>
    <name evidence="2" type="ORF">UNLARM2_0843</name>
</gene>
<proteinExistence type="predicted"/>
<accession>C7DIF1</accession>
<feature type="transmembrane region" description="Helical" evidence="1">
    <location>
        <begin position="26"/>
        <end position="47"/>
    </location>
</feature>
<reference evidence="2 3" key="2">
    <citation type="journal article" date="2010" name="Proc. Natl. Acad. Sci. U.S.A.">
        <title>Enigmatic, ultrasmall, uncultivated Archaea.</title>
        <authorList>
            <person name="Baker B.J."/>
            <person name="Comolli L.R."/>
            <person name="Dick G.J."/>
            <person name="Hauser L.J."/>
            <person name="Hyatt D."/>
            <person name="Dill B.D."/>
            <person name="Land M.L."/>
            <person name="Verberkmoes N.C."/>
            <person name="Hettich R.L."/>
            <person name="Banfield J.F."/>
        </authorList>
    </citation>
    <scope>NUCLEOTIDE SEQUENCE [LARGE SCALE GENOMIC DNA]</scope>
    <source>
        <strain evidence="2">ARMAN-2</strain>
    </source>
</reference>
<dbReference type="Pfam" id="PF06168">
    <property type="entry name" value="DUF981"/>
    <property type="match status" value="1"/>
</dbReference>
<dbReference type="Proteomes" id="UP000332487">
    <property type="component" value="Unassembled WGS sequence"/>
</dbReference>
<dbReference type="EMBL" id="GG697241">
    <property type="protein sequence ID" value="EET89725.1"/>
    <property type="molecule type" value="Genomic_DNA"/>
</dbReference>
<dbReference type="AlphaFoldDB" id="C7DIF1"/>
<keyword evidence="3" id="KW-1185">Reference proteome</keyword>
<evidence type="ECO:0000313" key="2">
    <source>
        <dbReference type="EMBL" id="EET89725.1"/>
    </source>
</evidence>
<dbReference type="InterPro" id="IPR009324">
    <property type="entry name" value="DUF981"/>
</dbReference>
<sequence length="229" mass="24947">MQTFIKFQSSRNMISMVFVDLLTSQLFTTGIAGLLLLYGTTKAYLIFRKAGKKLSSSVPDIISEMSNSAIPLGFLGLYGLITALYGQFTWPLPGSYNILYYDIFALFNVLILSLAYALLKKNTFELEYISLFALIFGFVAILYGANAYSLSLSTEPLAVLGLYTSFGLAGIFSYPFALIVKKITRAGGTKITNPQLLLIALFWIFLLLGSALAIFIGGAAVGPHLLKAP</sequence>
<evidence type="ECO:0000313" key="3">
    <source>
        <dbReference type="Proteomes" id="UP000332487"/>
    </source>
</evidence>
<keyword evidence="1" id="KW-0472">Membrane</keyword>
<organism evidence="2 3">
    <name type="scientific">Candidatus Micrarchaeum acidiphilum ARMAN-2</name>
    <dbReference type="NCBI Taxonomy" id="425595"/>
    <lineage>
        <taxon>Archaea</taxon>
        <taxon>Candidatus Micrarchaeota</taxon>
        <taxon>Candidatus Micrarchaeia</taxon>
        <taxon>Candidatus Micrarchaeales</taxon>
        <taxon>Candidatus Micrarchaeaceae</taxon>
        <taxon>Candidatus Micrarchaeum</taxon>
    </lineage>
</organism>
<keyword evidence="1" id="KW-0812">Transmembrane</keyword>
<evidence type="ECO:0000256" key="1">
    <source>
        <dbReference type="SAM" id="Phobius"/>
    </source>
</evidence>
<keyword evidence="1" id="KW-1133">Transmembrane helix</keyword>
<feature type="transmembrane region" description="Helical" evidence="1">
    <location>
        <begin position="196"/>
        <end position="221"/>
    </location>
</feature>
<reference evidence="2 3" key="1">
    <citation type="journal article" date="2009" name="Genome Biol.">
        <title>Community-wide analysis of microbial genome sequence signatures.</title>
        <authorList>
            <person name="Dick G.J."/>
            <person name="Andersson A.F."/>
            <person name="Baker B.J."/>
            <person name="Simmons S.L."/>
            <person name="Thomas B.C."/>
            <person name="Yelton A.P."/>
            <person name="Banfield J.F."/>
        </authorList>
    </citation>
    <scope>NUCLEOTIDE SEQUENCE [LARGE SCALE GENOMIC DNA]</scope>
    <source>
        <strain evidence="2">ARMAN-2</strain>
    </source>
</reference>
<name>C7DIF1_MICA2</name>
<protein>
    <submittedName>
        <fullName evidence="2">Uncharacterized protein</fullName>
    </submittedName>
</protein>
<feature type="transmembrane region" description="Helical" evidence="1">
    <location>
        <begin position="68"/>
        <end position="86"/>
    </location>
</feature>
<feature type="transmembrane region" description="Helical" evidence="1">
    <location>
        <begin position="98"/>
        <end position="119"/>
    </location>
</feature>
<feature type="transmembrane region" description="Helical" evidence="1">
    <location>
        <begin position="126"/>
        <end position="145"/>
    </location>
</feature>
<feature type="transmembrane region" description="Helical" evidence="1">
    <location>
        <begin position="157"/>
        <end position="180"/>
    </location>
</feature>